<accession>A0ABV8DWL8</accession>
<dbReference type="RefSeq" id="WP_378613771.1">
    <property type="nucleotide sequence ID" value="NZ_JBHSAX010000014.1"/>
</dbReference>
<evidence type="ECO:0000313" key="1">
    <source>
        <dbReference type="EMBL" id="MFC3964060.1"/>
    </source>
</evidence>
<dbReference type="EMBL" id="JBHSAX010000014">
    <property type="protein sequence ID" value="MFC3964060.1"/>
    <property type="molecule type" value="Genomic_DNA"/>
</dbReference>
<dbReference type="Proteomes" id="UP001595696">
    <property type="component" value="Unassembled WGS sequence"/>
</dbReference>
<sequence length="79" mass="8555">MTTKATTESLTTKQVAEALGTDPKTLRVFLRASADYTAVGSGKRYAFTSKDVGPMKTRFAKWTKERTAAKTDPATPPAE</sequence>
<organism evidence="1 2">
    <name type="scientific">Nocardia jiangsuensis</name>
    <dbReference type="NCBI Taxonomy" id="1691563"/>
    <lineage>
        <taxon>Bacteria</taxon>
        <taxon>Bacillati</taxon>
        <taxon>Actinomycetota</taxon>
        <taxon>Actinomycetes</taxon>
        <taxon>Mycobacteriales</taxon>
        <taxon>Nocardiaceae</taxon>
        <taxon>Nocardia</taxon>
    </lineage>
</organism>
<proteinExistence type="predicted"/>
<reference evidence="2" key="1">
    <citation type="journal article" date="2019" name="Int. J. Syst. Evol. Microbiol.">
        <title>The Global Catalogue of Microorganisms (GCM) 10K type strain sequencing project: providing services to taxonomists for standard genome sequencing and annotation.</title>
        <authorList>
            <consortium name="The Broad Institute Genomics Platform"/>
            <consortium name="The Broad Institute Genome Sequencing Center for Infectious Disease"/>
            <person name="Wu L."/>
            <person name="Ma J."/>
        </authorList>
    </citation>
    <scope>NUCLEOTIDE SEQUENCE [LARGE SCALE GENOMIC DNA]</scope>
    <source>
        <strain evidence="2">CGMCC 4.7330</strain>
    </source>
</reference>
<evidence type="ECO:0008006" key="3">
    <source>
        <dbReference type="Google" id="ProtNLM"/>
    </source>
</evidence>
<keyword evidence="2" id="KW-1185">Reference proteome</keyword>
<evidence type="ECO:0000313" key="2">
    <source>
        <dbReference type="Proteomes" id="UP001595696"/>
    </source>
</evidence>
<comment type="caution">
    <text evidence="1">The sequence shown here is derived from an EMBL/GenBank/DDBJ whole genome shotgun (WGS) entry which is preliminary data.</text>
</comment>
<name>A0ABV8DWL8_9NOCA</name>
<gene>
    <name evidence="1" type="ORF">ACFO0B_18905</name>
</gene>
<protein>
    <recommendedName>
        <fullName evidence="3">Helix-turn-helix protein</fullName>
    </recommendedName>
</protein>